<evidence type="ECO:0000313" key="1">
    <source>
        <dbReference type="EMBL" id="ANY87630.1"/>
    </source>
</evidence>
<gene>
    <name evidence="1" type="ORF">IEC33019_2070</name>
</gene>
<reference evidence="1" key="1">
    <citation type="submission" date="2016-07" db="EMBL/GenBank/DDBJ databases">
        <title>New class B carbapenemase carried by novel plasmid in Pseudomonas putida enviromental strain in eastern Amazonia.</title>
        <authorList>
            <person name="Souza C.O."/>
            <person name="Lima K.V."/>
            <person name="Brasiliense D.M."/>
            <person name="Perez-Chaparro P.J."/>
            <person name="Mamizuka E.M."/>
            <person name="Lima M.O."/>
            <person name="Lima L.N."/>
            <person name="McCulloch J.A."/>
        </authorList>
    </citation>
    <scope>NUCLEOTIDE SEQUENCE [LARGE SCALE GENOMIC DNA]</scope>
    <source>
        <strain evidence="1">IEC33019</strain>
    </source>
</reference>
<accession>A0A1B2F600</accession>
<protein>
    <submittedName>
        <fullName evidence="1">Uncharacterized protein</fullName>
    </submittedName>
</protein>
<sequence length="77" mass="8733">MASSALISPEALHARIKKDRLRTALQAPISAPMYCVLYLKEKRECRSPWFARREHAQAALDLMQAKYGKGKAIVYVD</sequence>
<dbReference type="AlphaFoldDB" id="A0A1B2F600"/>
<dbReference type="RefSeq" id="WP_070094427.1">
    <property type="nucleotide sequence ID" value="NZ_CP016634.1"/>
</dbReference>
<dbReference type="EMBL" id="CP016634">
    <property type="protein sequence ID" value="ANY87630.1"/>
    <property type="molecule type" value="Genomic_DNA"/>
</dbReference>
<organism evidence="1">
    <name type="scientific">Pseudomonas putida</name>
    <name type="common">Arthrobacter siderocapsulatus</name>
    <dbReference type="NCBI Taxonomy" id="303"/>
    <lineage>
        <taxon>Bacteria</taxon>
        <taxon>Pseudomonadati</taxon>
        <taxon>Pseudomonadota</taxon>
        <taxon>Gammaproteobacteria</taxon>
        <taxon>Pseudomonadales</taxon>
        <taxon>Pseudomonadaceae</taxon>
        <taxon>Pseudomonas</taxon>
    </lineage>
</organism>
<proteinExistence type="predicted"/>
<name>A0A1B2F600_PSEPU</name>